<accession>A0ABC8BVB8</accession>
<dbReference type="GO" id="GO:0008124">
    <property type="term" value="F:4-alpha-hydroxytetrahydrobiopterin dehydratase activity"/>
    <property type="evidence" value="ECO:0007669"/>
    <property type="project" value="UniProtKB-EC"/>
</dbReference>
<comment type="catalytic activity">
    <reaction evidence="1">
        <text>(4aS,6R)-4a-hydroxy-L-erythro-5,6,7,8-tetrahydrobiopterin = (6R)-L-erythro-6,7-dihydrobiopterin + H2O</text>
        <dbReference type="Rhea" id="RHEA:11920"/>
        <dbReference type="ChEBI" id="CHEBI:15377"/>
        <dbReference type="ChEBI" id="CHEBI:15642"/>
        <dbReference type="ChEBI" id="CHEBI:43120"/>
        <dbReference type="EC" id="4.2.1.96"/>
    </reaction>
</comment>
<evidence type="ECO:0000256" key="5">
    <source>
        <dbReference type="ARBA" id="ARBA00023239"/>
    </source>
</evidence>
<dbReference type="RefSeq" id="WP_084748293.1">
    <property type="nucleotide sequence ID" value="NZ_CP020563.1"/>
</dbReference>
<name>A0ABC8BVB8_9ACTN</name>
<comment type="similarity">
    <text evidence="2">Belongs to the pterin-4-alpha-carbinolamine dehydratase family.</text>
</comment>
<dbReference type="Gene3D" id="3.30.1360.20">
    <property type="entry name" value="Transcriptional coactivator/pterin dehydratase"/>
    <property type="match status" value="1"/>
</dbReference>
<keyword evidence="5" id="KW-0456">Lyase</keyword>
<evidence type="ECO:0000256" key="6">
    <source>
        <dbReference type="SAM" id="MobiDB-lite"/>
    </source>
</evidence>
<dbReference type="PANTHER" id="PTHR12599">
    <property type="entry name" value="PTERIN-4-ALPHA-CARBINOLAMINE DEHYDRATASE"/>
    <property type="match status" value="1"/>
</dbReference>
<evidence type="ECO:0000313" key="8">
    <source>
        <dbReference type="Proteomes" id="UP000192251"/>
    </source>
</evidence>
<keyword evidence="8" id="KW-1185">Reference proteome</keyword>
<dbReference type="PANTHER" id="PTHR12599:SF0">
    <property type="entry name" value="PTERIN-4-ALPHA-CARBINOLAMINE DEHYDRATASE"/>
    <property type="match status" value="1"/>
</dbReference>
<evidence type="ECO:0000256" key="1">
    <source>
        <dbReference type="ARBA" id="ARBA00001554"/>
    </source>
</evidence>
<dbReference type="AlphaFoldDB" id="A0ABC8BVB8"/>
<dbReference type="Pfam" id="PF01329">
    <property type="entry name" value="Pterin_4a"/>
    <property type="match status" value="1"/>
</dbReference>
<evidence type="ECO:0000256" key="2">
    <source>
        <dbReference type="ARBA" id="ARBA00006472"/>
    </source>
</evidence>
<proteinExistence type="inferred from homology"/>
<dbReference type="SUPFAM" id="SSF55248">
    <property type="entry name" value="PCD-like"/>
    <property type="match status" value="1"/>
</dbReference>
<feature type="region of interest" description="Disordered" evidence="6">
    <location>
        <begin position="97"/>
        <end position="116"/>
    </location>
</feature>
<gene>
    <name evidence="7" type="ORF">B7C62_20630</name>
</gene>
<evidence type="ECO:0000313" key="7">
    <source>
        <dbReference type="EMBL" id="ARF74371.1"/>
    </source>
</evidence>
<dbReference type="EC" id="4.2.1.96" evidence="3"/>
<dbReference type="EMBL" id="CP020563">
    <property type="protein sequence ID" value="ARF74371.1"/>
    <property type="molecule type" value="Genomic_DNA"/>
</dbReference>
<dbReference type="Proteomes" id="UP000192251">
    <property type="component" value="Chromosome"/>
</dbReference>
<organism evidence="7 8">
    <name type="scientific">Kitasatospora albolonga</name>
    <dbReference type="NCBI Taxonomy" id="68173"/>
    <lineage>
        <taxon>Bacteria</taxon>
        <taxon>Bacillati</taxon>
        <taxon>Actinomycetota</taxon>
        <taxon>Actinomycetes</taxon>
        <taxon>Kitasatosporales</taxon>
        <taxon>Streptomycetaceae</taxon>
        <taxon>Kitasatospora</taxon>
    </lineage>
</organism>
<reference evidence="7 8" key="1">
    <citation type="submission" date="2017-04" db="EMBL/GenBank/DDBJ databases">
        <title>The complete genome sequence of Streptomyces albolongus YIM 101047, the producer of novel bafilomycins and novel odoriferous sesquiterpenoids.</title>
        <authorList>
            <person name="Yin M."/>
            <person name="Jiang Y."/>
        </authorList>
    </citation>
    <scope>NUCLEOTIDE SEQUENCE [LARGE SCALE GENOMIC DNA]</scope>
    <source>
        <strain evidence="7 8">YIM 101047</strain>
    </source>
</reference>
<sequence length="116" mass="12612">MGKHPLSDEEIATKLAGSPGWVREGDAITRTFGIRYHGGVAMIVNIADAQRLIGHHADIDLRWDHVRFRITTHDAGHRPTTADFDLAARIDRIATAHEAQAHNSGSGRPGCSGSIR</sequence>
<evidence type="ECO:0000256" key="4">
    <source>
        <dbReference type="ARBA" id="ARBA00021735"/>
    </source>
</evidence>
<dbReference type="CDD" id="cd00488">
    <property type="entry name" value="PCD_DCoH"/>
    <property type="match status" value="1"/>
</dbReference>
<dbReference type="KEGG" id="kab:B7C62_20630"/>
<dbReference type="InterPro" id="IPR036428">
    <property type="entry name" value="PCD_sf"/>
</dbReference>
<dbReference type="InterPro" id="IPR001533">
    <property type="entry name" value="Pterin_deHydtase"/>
</dbReference>
<dbReference type="NCBIfam" id="NF002017">
    <property type="entry name" value="PRK00823.1-2"/>
    <property type="match status" value="1"/>
</dbReference>
<evidence type="ECO:0000256" key="3">
    <source>
        <dbReference type="ARBA" id="ARBA00013252"/>
    </source>
</evidence>
<protein>
    <recommendedName>
        <fullName evidence="4">Putative pterin-4-alpha-carbinolamine dehydratase</fullName>
        <ecNumber evidence="3">4.2.1.96</ecNumber>
    </recommendedName>
</protein>